<dbReference type="EMBL" id="JAQSJE010000007">
    <property type="protein sequence ID" value="MDD0824261.1"/>
    <property type="molecule type" value="Genomic_DNA"/>
</dbReference>
<gene>
    <name evidence="5" type="ORF">PTQ27_07275</name>
</gene>
<reference evidence="5 6" key="1">
    <citation type="submission" date="2023-02" db="EMBL/GenBank/DDBJ databases">
        <title>Mannheimia cairiniae sp. nov., a novel species of Mannheimia obtained from moscovy ducks (Cairina moschata) and reclassification of Mannheimia ovis as heterotypic synonym of Mannheimia pernigra.</title>
        <authorList>
            <person name="Christensen H."/>
        </authorList>
    </citation>
    <scope>NUCLEOTIDE SEQUENCE [LARGE SCALE GENOMIC DNA]</scope>
    <source>
        <strain evidence="5 6">AT1</strain>
    </source>
</reference>
<dbReference type="Gene3D" id="3.90.220.20">
    <property type="entry name" value="DNA methylase specificity domains"/>
    <property type="match status" value="2"/>
</dbReference>
<evidence type="ECO:0000313" key="6">
    <source>
        <dbReference type="Proteomes" id="UP001221909"/>
    </source>
</evidence>
<dbReference type="SUPFAM" id="SSF116734">
    <property type="entry name" value="DNA methylase specificity domain"/>
    <property type="match status" value="2"/>
</dbReference>
<dbReference type="CDD" id="cd17246">
    <property type="entry name" value="RMtype1_S_SonII-TRD2-CR2_like"/>
    <property type="match status" value="1"/>
</dbReference>
<evidence type="ECO:0000256" key="1">
    <source>
        <dbReference type="ARBA" id="ARBA00010923"/>
    </source>
</evidence>
<keyword evidence="6" id="KW-1185">Reference proteome</keyword>
<dbReference type="PANTHER" id="PTHR43140:SF1">
    <property type="entry name" value="TYPE I RESTRICTION ENZYME ECOKI SPECIFICITY SUBUNIT"/>
    <property type="match status" value="1"/>
</dbReference>
<keyword evidence="3" id="KW-0238">DNA-binding</keyword>
<evidence type="ECO:0000256" key="2">
    <source>
        <dbReference type="ARBA" id="ARBA00022747"/>
    </source>
</evidence>
<dbReference type="GO" id="GO:0004519">
    <property type="term" value="F:endonuclease activity"/>
    <property type="evidence" value="ECO:0007669"/>
    <property type="project" value="UniProtKB-KW"/>
</dbReference>
<keyword evidence="2" id="KW-0680">Restriction system</keyword>
<evidence type="ECO:0000259" key="4">
    <source>
        <dbReference type="Pfam" id="PF01420"/>
    </source>
</evidence>
<comment type="caution">
    <text evidence="5">The sequence shown here is derived from an EMBL/GenBank/DDBJ whole genome shotgun (WGS) entry which is preliminary data.</text>
</comment>
<dbReference type="InterPro" id="IPR051212">
    <property type="entry name" value="Type-I_RE_S_subunit"/>
</dbReference>
<dbReference type="Proteomes" id="UP001221909">
    <property type="component" value="Unassembled WGS sequence"/>
</dbReference>
<evidence type="ECO:0000256" key="3">
    <source>
        <dbReference type="ARBA" id="ARBA00023125"/>
    </source>
</evidence>
<dbReference type="InterPro" id="IPR044946">
    <property type="entry name" value="Restrct_endonuc_typeI_TRD_sf"/>
</dbReference>
<sequence length="483" mass="55065">MNAQQLKSSILQLAISGKLVPQDPNDEPASELLCKIRAEKDRLIAEGKIKKSKKSTDKAPYTAIESTFEIPKSWEWVRLDEITSKITDGSHNPPPNNLSGIPILSAANIFNHEIQFSSASRWVSIEQWEIENQRTEIQLNDVLLTIVGTIGRTAIVKSNAKFALQRSIAVLKPILVNSEYISYALQSAFLLDLMVSNSKGTAQKGIYLNTLKELIFPLPPINEQHRIVAKVEELLPFIEQYDKQEQTLKTLNKNFPEQLKKSILQAAIQGKLTEQLPTDEPAGELLKRIEAEKMRLISEGKLKKPRVRDNSQNEKFDPPFEIPQGWEWVRLGELIELISGQDLTPEYYSKEEIGIPYITGASNFINNKLEINRYTNRASKIANKGDLLITCKGTIGEMLFLEQDKVHIARQIMAIKTYPYLNKYFLKFYLHNYIDKLKSVAKSMIPGISRNDILDILFPLPPFEEQKRIVKKVELLLSQIERL</sequence>
<feature type="domain" description="Type I restriction modification DNA specificity" evidence="4">
    <location>
        <begin position="71"/>
        <end position="236"/>
    </location>
</feature>
<protein>
    <submittedName>
        <fullName evidence="5">Restriction endonuclease subunit S</fullName>
    </submittedName>
</protein>
<keyword evidence="5" id="KW-0255">Endonuclease</keyword>
<name>A0ABT5MRQ4_9PAST</name>
<keyword evidence="5" id="KW-0378">Hydrolase</keyword>
<keyword evidence="5" id="KW-0540">Nuclease</keyword>
<comment type="similarity">
    <text evidence="1">Belongs to the type-I restriction system S methylase family.</text>
</comment>
<accession>A0ABT5MRQ4</accession>
<dbReference type="RefSeq" id="WP_273771123.1">
    <property type="nucleotide sequence ID" value="NZ_JAQSJE010000007.1"/>
</dbReference>
<dbReference type="Pfam" id="PF01420">
    <property type="entry name" value="Methylase_S"/>
    <property type="match status" value="2"/>
</dbReference>
<dbReference type="PANTHER" id="PTHR43140">
    <property type="entry name" value="TYPE-1 RESTRICTION ENZYME ECOKI SPECIFICITY PROTEIN"/>
    <property type="match status" value="1"/>
</dbReference>
<feature type="domain" description="Type I restriction modification DNA specificity" evidence="4">
    <location>
        <begin position="323"/>
        <end position="478"/>
    </location>
</feature>
<proteinExistence type="inferred from homology"/>
<evidence type="ECO:0000313" key="5">
    <source>
        <dbReference type="EMBL" id="MDD0824261.1"/>
    </source>
</evidence>
<dbReference type="InterPro" id="IPR000055">
    <property type="entry name" value="Restrct_endonuc_typeI_TRD"/>
</dbReference>
<organism evidence="5 6">
    <name type="scientific">Mannheimia cairinae</name>
    <dbReference type="NCBI Taxonomy" id="3025936"/>
    <lineage>
        <taxon>Bacteria</taxon>
        <taxon>Pseudomonadati</taxon>
        <taxon>Pseudomonadota</taxon>
        <taxon>Gammaproteobacteria</taxon>
        <taxon>Pasteurellales</taxon>
        <taxon>Pasteurellaceae</taxon>
        <taxon>Mannheimia</taxon>
    </lineage>
</organism>